<evidence type="ECO:0000259" key="2">
    <source>
        <dbReference type="PROSITE" id="PS50076"/>
    </source>
</evidence>
<dbReference type="Proteomes" id="UP000750711">
    <property type="component" value="Unassembled WGS sequence"/>
</dbReference>
<dbReference type="SMART" id="SM00271">
    <property type="entry name" value="DnaJ"/>
    <property type="match status" value="1"/>
</dbReference>
<evidence type="ECO:0000313" key="3">
    <source>
        <dbReference type="EMBL" id="KAH0564889.1"/>
    </source>
</evidence>
<proteinExistence type="predicted"/>
<sequence length="358" mass="40648">MNDLFSYLGWAFLPQLATNFLQSLFYSLTIRAGDPKPSPGSPKHEKHRRRIQIVVISLYLAFTIFEADWNLRRDGDFYQALGVDHDADDKALKSKFRRLAAQYHPDKISSAEARENAEAYFVHLKLASDTLLSPVKRFAYDRFGPDILGWRQCSSFQDYVLRGFQLLAPYYIGGALFLFTLSVLGYLDGGSYWRYLSTFSLFTFEAYTISRPYFPPISSKLINPFLRTFTSHPPLLPFQQLILARKTGIAIIIALARIGPLLRTPEERAAPNSETALLLQVDRLEKISKTTEIEAMRLLALDMAPFAGDEETIKGVKTQLQNWLVENTIRSDKEVRDAVGRVVGKRRTDAPHGARGTM</sequence>
<protein>
    <recommendedName>
        <fullName evidence="2">J domain-containing protein</fullName>
    </recommendedName>
</protein>
<keyword evidence="4" id="KW-1185">Reference proteome</keyword>
<dbReference type="SUPFAM" id="SSF46565">
    <property type="entry name" value="Chaperone J-domain"/>
    <property type="match status" value="1"/>
</dbReference>
<dbReference type="InterPro" id="IPR036869">
    <property type="entry name" value="J_dom_sf"/>
</dbReference>
<dbReference type="EMBL" id="JAGHQM010000164">
    <property type="protein sequence ID" value="KAH0564889.1"/>
    <property type="molecule type" value="Genomic_DNA"/>
</dbReference>
<keyword evidence="1" id="KW-0812">Transmembrane</keyword>
<organism evidence="3 4">
    <name type="scientific">Trichoglossum hirsutum</name>
    <dbReference type="NCBI Taxonomy" id="265104"/>
    <lineage>
        <taxon>Eukaryota</taxon>
        <taxon>Fungi</taxon>
        <taxon>Dikarya</taxon>
        <taxon>Ascomycota</taxon>
        <taxon>Pezizomycotina</taxon>
        <taxon>Geoglossomycetes</taxon>
        <taxon>Geoglossales</taxon>
        <taxon>Geoglossaceae</taxon>
        <taxon>Trichoglossum</taxon>
    </lineage>
</organism>
<evidence type="ECO:0000256" key="1">
    <source>
        <dbReference type="SAM" id="Phobius"/>
    </source>
</evidence>
<reference evidence="3" key="1">
    <citation type="submission" date="2021-03" db="EMBL/GenBank/DDBJ databases">
        <title>Comparative genomics and phylogenomic investigation of the class Geoglossomycetes provide insights into ecological specialization and systematics.</title>
        <authorList>
            <person name="Melie T."/>
            <person name="Pirro S."/>
            <person name="Miller A.N."/>
            <person name="Quandt A."/>
        </authorList>
    </citation>
    <scope>NUCLEOTIDE SEQUENCE</scope>
    <source>
        <strain evidence="3">CAQ_001_2017</strain>
    </source>
</reference>
<gene>
    <name evidence="3" type="ORF">GP486_001728</name>
</gene>
<dbReference type="InterPro" id="IPR050817">
    <property type="entry name" value="DjlA_DnaK_co-chaperone"/>
</dbReference>
<name>A0A9P8LGK9_9PEZI</name>
<accession>A0A9P8LGK9</accession>
<dbReference type="AlphaFoldDB" id="A0A9P8LGK9"/>
<dbReference type="PROSITE" id="PS50076">
    <property type="entry name" value="DNAJ_2"/>
    <property type="match status" value="1"/>
</dbReference>
<dbReference type="Gene3D" id="1.10.287.110">
    <property type="entry name" value="DnaJ domain"/>
    <property type="match status" value="1"/>
</dbReference>
<dbReference type="InterPro" id="IPR001623">
    <property type="entry name" value="DnaJ_domain"/>
</dbReference>
<dbReference type="Pfam" id="PF00226">
    <property type="entry name" value="DnaJ"/>
    <property type="match status" value="1"/>
</dbReference>
<keyword evidence="1" id="KW-1133">Transmembrane helix</keyword>
<feature type="domain" description="J" evidence="2">
    <location>
        <begin position="76"/>
        <end position="144"/>
    </location>
</feature>
<keyword evidence="1" id="KW-0472">Membrane</keyword>
<feature type="transmembrane region" description="Helical" evidence="1">
    <location>
        <begin position="168"/>
        <end position="187"/>
    </location>
</feature>
<dbReference type="PANTHER" id="PTHR24074">
    <property type="entry name" value="CO-CHAPERONE PROTEIN DJLA"/>
    <property type="match status" value="1"/>
</dbReference>
<dbReference type="CDD" id="cd06257">
    <property type="entry name" value="DnaJ"/>
    <property type="match status" value="1"/>
</dbReference>
<evidence type="ECO:0000313" key="4">
    <source>
        <dbReference type="Proteomes" id="UP000750711"/>
    </source>
</evidence>
<comment type="caution">
    <text evidence="3">The sequence shown here is derived from an EMBL/GenBank/DDBJ whole genome shotgun (WGS) entry which is preliminary data.</text>
</comment>
<dbReference type="PRINTS" id="PR00625">
    <property type="entry name" value="JDOMAIN"/>
</dbReference>